<proteinExistence type="inferred from homology"/>
<evidence type="ECO:0000256" key="6">
    <source>
        <dbReference type="ARBA" id="ARBA00023244"/>
    </source>
</evidence>
<dbReference type="AlphaFoldDB" id="A0A097AP03"/>
<comment type="subunit">
    <text evidence="4 8">Monomer.</text>
</comment>
<protein>
    <recommendedName>
        <fullName evidence="8">Porphobilinogen deaminase</fullName>
        <shortName evidence="8">PBG</shortName>
        <ecNumber evidence="8">2.5.1.61</ecNumber>
    </recommendedName>
    <alternativeName>
        <fullName evidence="8">Hydroxymethylbilane synthase</fullName>
        <shortName evidence="8">HMBS</shortName>
    </alternativeName>
    <alternativeName>
        <fullName evidence="8">Pre-uroporphyrinogen synthase</fullName>
    </alternativeName>
</protein>
<dbReference type="FunFam" id="3.40.190.10:FF:000004">
    <property type="entry name" value="Porphobilinogen deaminase"/>
    <property type="match status" value="1"/>
</dbReference>
<dbReference type="PIRSF" id="PIRSF001438">
    <property type="entry name" value="4pyrrol_synth_OHMeBilane_synth"/>
    <property type="match status" value="1"/>
</dbReference>
<comment type="function">
    <text evidence="1 8">Tetrapolymerization of the monopyrrole PBG into the hydroxymethylbilane pre-uroporphyrinogen in several discrete steps.</text>
</comment>
<evidence type="ECO:0000256" key="7">
    <source>
        <dbReference type="ARBA" id="ARBA00048169"/>
    </source>
</evidence>
<evidence type="ECO:0000259" key="9">
    <source>
        <dbReference type="Pfam" id="PF01379"/>
    </source>
</evidence>
<comment type="catalytic activity">
    <reaction evidence="7 8">
        <text>4 porphobilinogen + H2O = hydroxymethylbilane + 4 NH4(+)</text>
        <dbReference type="Rhea" id="RHEA:13185"/>
        <dbReference type="ChEBI" id="CHEBI:15377"/>
        <dbReference type="ChEBI" id="CHEBI:28938"/>
        <dbReference type="ChEBI" id="CHEBI:57845"/>
        <dbReference type="ChEBI" id="CHEBI:58126"/>
        <dbReference type="EC" id="2.5.1.61"/>
    </reaction>
</comment>
<evidence type="ECO:0000256" key="5">
    <source>
        <dbReference type="ARBA" id="ARBA00022679"/>
    </source>
</evidence>
<dbReference type="PANTHER" id="PTHR11557:SF0">
    <property type="entry name" value="PORPHOBILINOGEN DEAMINASE"/>
    <property type="match status" value="1"/>
</dbReference>
<keyword evidence="6 8" id="KW-0627">Porphyrin biosynthesis</keyword>
<comment type="miscellaneous">
    <text evidence="8">The porphobilinogen subunits are added to the dipyrromethane group.</text>
</comment>
<dbReference type="RefSeq" id="WP_049684494.1">
    <property type="nucleotide sequence ID" value="NZ_CP009170.1"/>
</dbReference>
<dbReference type="NCBIfam" id="TIGR00212">
    <property type="entry name" value="hemC"/>
    <property type="match status" value="1"/>
</dbReference>
<dbReference type="eggNOG" id="COG0181">
    <property type="taxonomic scope" value="Bacteria"/>
</dbReference>
<dbReference type="GO" id="GO:0004418">
    <property type="term" value="F:hydroxymethylbilane synthase activity"/>
    <property type="evidence" value="ECO:0007669"/>
    <property type="project" value="UniProtKB-UniRule"/>
</dbReference>
<evidence type="ECO:0000256" key="8">
    <source>
        <dbReference type="HAMAP-Rule" id="MF_00260"/>
    </source>
</evidence>
<dbReference type="SUPFAM" id="SSF54782">
    <property type="entry name" value="Porphobilinogen deaminase (hydroxymethylbilane synthase), C-terminal domain"/>
    <property type="match status" value="1"/>
</dbReference>
<feature type="modified residue" description="S-(dipyrrolylmethanemethyl)cysteine" evidence="8">
    <location>
        <position position="242"/>
    </location>
</feature>
<dbReference type="GO" id="GO:0005737">
    <property type="term" value="C:cytoplasm"/>
    <property type="evidence" value="ECO:0007669"/>
    <property type="project" value="UniProtKB-UniRule"/>
</dbReference>
<reference evidence="11" key="1">
    <citation type="journal article" date="2015" name="Genome Announc.">
        <title>Whole-Genome Sequences of 80 Environmental and Clinical Isolates of Burkholderia pseudomallei.</title>
        <authorList>
            <person name="Johnson S.L."/>
            <person name="Baker A.L."/>
            <person name="Chain P.S."/>
            <person name="Currie B.J."/>
            <person name="Daligault H.E."/>
            <person name="Davenport K.W."/>
            <person name="Davis C.B."/>
            <person name="Inglis T.J."/>
            <person name="Kaestli M."/>
            <person name="Koren S."/>
            <person name="Mayo M."/>
            <person name="Merritt A.J."/>
            <person name="Price E.P."/>
            <person name="Sarovich D.S."/>
            <person name="Warner J."/>
            <person name="Rosovitz M.J."/>
        </authorList>
    </citation>
    <scope>NUCLEOTIDE SEQUENCE [LARGE SCALE GENOMIC DNA]</scope>
    <source>
        <strain evidence="11">DSM 2030</strain>
    </source>
</reference>
<comment type="similarity">
    <text evidence="3 8">Belongs to the HMBS family.</text>
</comment>
<dbReference type="HOGENOM" id="CLU_019704_1_0_9"/>
<dbReference type="Proteomes" id="UP000029669">
    <property type="component" value="Chromosome"/>
</dbReference>
<dbReference type="InterPro" id="IPR036803">
    <property type="entry name" value="Porphobilinogen_deaminase_C_sf"/>
</dbReference>
<dbReference type="EMBL" id="CP009170">
    <property type="protein sequence ID" value="AIS51536.1"/>
    <property type="molecule type" value="Genomic_DNA"/>
</dbReference>
<dbReference type="GO" id="GO:0006782">
    <property type="term" value="P:protoporphyrinogen IX biosynthetic process"/>
    <property type="evidence" value="ECO:0007669"/>
    <property type="project" value="UniProtKB-UniRule"/>
</dbReference>
<dbReference type="PANTHER" id="PTHR11557">
    <property type="entry name" value="PORPHOBILINOGEN DEAMINASE"/>
    <property type="match status" value="1"/>
</dbReference>
<evidence type="ECO:0000256" key="4">
    <source>
        <dbReference type="ARBA" id="ARBA00011245"/>
    </source>
</evidence>
<evidence type="ECO:0000313" key="10">
    <source>
        <dbReference type="EMBL" id="AIS51536.1"/>
    </source>
</evidence>
<gene>
    <name evidence="8 10" type="primary">hemC</name>
    <name evidence="10" type="ORF">TKV_c03310</name>
</gene>
<comment type="pathway">
    <text evidence="2">Porphyrin-containing compound metabolism; protoporphyrin-IX biosynthesis; coproporphyrinogen-III from 5-aminolevulinate: step 2/4.</text>
</comment>
<dbReference type="Gene3D" id="3.40.190.10">
    <property type="entry name" value="Periplasmic binding protein-like II"/>
    <property type="match status" value="2"/>
</dbReference>
<keyword evidence="11" id="KW-1185">Reference proteome</keyword>
<accession>A0A097AP03</accession>
<keyword evidence="5 8" id="KW-0808">Transferase</keyword>
<name>A0A097AP03_THEKI</name>
<evidence type="ECO:0000313" key="11">
    <source>
        <dbReference type="Proteomes" id="UP000029669"/>
    </source>
</evidence>
<evidence type="ECO:0000256" key="2">
    <source>
        <dbReference type="ARBA" id="ARBA00004735"/>
    </source>
</evidence>
<dbReference type="EC" id="2.5.1.61" evidence="8"/>
<feature type="domain" description="Porphobilinogen deaminase N-terminal" evidence="9">
    <location>
        <begin position="5"/>
        <end position="210"/>
    </location>
</feature>
<dbReference type="FunFam" id="3.40.190.10:FF:000005">
    <property type="entry name" value="Porphobilinogen deaminase"/>
    <property type="match status" value="1"/>
</dbReference>
<dbReference type="PRINTS" id="PR00151">
    <property type="entry name" value="PORPHBDMNASE"/>
</dbReference>
<comment type="cofactor">
    <cofactor evidence="8">
        <name>dipyrromethane</name>
        <dbReference type="ChEBI" id="CHEBI:60342"/>
    </cofactor>
    <text evidence="8">Binds 1 dipyrromethane group covalently.</text>
</comment>
<evidence type="ECO:0000256" key="1">
    <source>
        <dbReference type="ARBA" id="ARBA00002869"/>
    </source>
</evidence>
<dbReference type="InterPro" id="IPR000860">
    <property type="entry name" value="HemC"/>
</dbReference>
<dbReference type="HAMAP" id="MF_00260">
    <property type="entry name" value="Porphobil_deam"/>
    <property type="match status" value="1"/>
</dbReference>
<dbReference type="OrthoDB" id="9810298at2"/>
<dbReference type="KEGG" id="tki:TKV_c03310"/>
<dbReference type="InterPro" id="IPR022417">
    <property type="entry name" value="Porphobilin_deaminase_N"/>
</dbReference>
<dbReference type="STRING" id="2325.TKV_c03310"/>
<organism evidence="10 11">
    <name type="scientific">Thermoanaerobacter kivui</name>
    <name type="common">Acetogenium kivui</name>
    <dbReference type="NCBI Taxonomy" id="2325"/>
    <lineage>
        <taxon>Bacteria</taxon>
        <taxon>Bacillati</taxon>
        <taxon>Bacillota</taxon>
        <taxon>Clostridia</taxon>
        <taxon>Thermoanaerobacterales</taxon>
        <taxon>Thermoanaerobacteraceae</taxon>
        <taxon>Thermoanaerobacter</taxon>
    </lineage>
</organism>
<dbReference type="Pfam" id="PF01379">
    <property type="entry name" value="Porphobil_deam"/>
    <property type="match status" value="1"/>
</dbReference>
<sequence>MKKVIRVGTRSSELALKQTEMVINEIKKFRQDFEFEIVRITTQGDKLIDKPVNEIGGKGVFVKEIESALLKGEIDMAVHSMKDMPYEIPEKLKLMAVLKREDPKDVFISRDGTRFMNLKKGAKIGTSSLRRQVQLKALRPDIEIVSIRGNIKTRLKKMEELNLDGIVLAAAGLHRLGFENVITEYFPPDVVVPAPCQGILAVEIAENFEDIFQEFYSHIVDVKTLFEASVERKLLKTFGLDCRQPFGAYAQYGKENDGEKINIKIAYQKENKLLKGEVTGLIDETDKMIEKLIKEFGGL</sequence>
<dbReference type="SUPFAM" id="SSF53850">
    <property type="entry name" value="Periplasmic binding protein-like II"/>
    <property type="match status" value="1"/>
</dbReference>
<evidence type="ECO:0000256" key="3">
    <source>
        <dbReference type="ARBA" id="ARBA00005638"/>
    </source>
</evidence>